<evidence type="ECO:0000256" key="3">
    <source>
        <dbReference type="ARBA" id="ARBA00022527"/>
    </source>
</evidence>
<evidence type="ECO:0000256" key="13">
    <source>
        <dbReference type="ARBA" id="ARBA00048367"/>
    </source>
</evidence>
<keyword evidence="19" id="KW-1185">Reference proteome</keyword>
<comment type="catalytic activity">
    <reaction evidence="13">
        <text>L-seryl-[protein] + ATP = O-phospho-L-seryl-[protein] + ADP + H(+)</text>
        <dbReference type="Rhea" id="RHEA:17989"/>
        <dbReference type="Rhea" id="RHEA-COMP:9863"/>
        <dbReference type="Rhea" id="RHEA-COMP:11604"/>
        <dbReference type="ChEBI" id="CHEBI:15378"/>
        <dbReference type="ChEBI" id="CHEBI:29999"/>
        <dbReference type="ChEBI" id="CHEBI:30616"/>
        <dbReference type="ChEBI" id="CHEBI:83421"/>
        <dbReference type="ChEBI" id="CHEBI:456216"/>
        <dbReference type="EC" id="2.7.11.22"/>
    </reaction>
</comment>
<keyword evidence="5 14" id="KW-0547">Nucleotide-binding</keyword>
<dbReference type="GO" id="GO:0030332">
    <property type="term" value="F:cyclin binding"/>
    <property type="evidence" value="ECO:0007669"/>
    <property type="project" value="TreeGrafter"/>
</dbReference>
<dbReference type="GO" id="GO:0010389">
    <property type="term" value="P:regulation of G2/M transition of mitotic cell cycle"/>
    <property type="evidence" value="ECO:0007669"/>
    <property type="project" value="TreeGrafter"/>
</dbReference>
<evidence type="ECO:0000256" key="5">
    <source>
        <dbReference type="ARBA" id="ARBA00022741"/>
    </source>
</evidence>
<reference evidence="18" key="1">
    <citation type="submission" date="2021-02" db="EMBL/GenBank/DDBJ databases">
        <authorList>
            <person name="Dougan E. K."/>
            <person name="Rhodes N."/>
            <person name="Thang M."/>
            <person name="Chan C."/>
        </authorList>
    </citation>
    <scope>NUCLEOTIDE SEQUENCE</scope>
</reference>
<dbReference type="Gene3D" id="3.30.200.20">
    <property type="entry name" value="Phosphorylase Kinase, domain 1"/>
    <property type="match status" value="1"/>
</dbReference>
<keyword evidence="7 14" id="KW-0067">ATP-binding</keyword>
<evidence type="ECO:0000259" key="17">
    <source>
        <dbReference type="PROSITE" id="PS50011"/>
    </source>
</evidence>
<keyword evidence="3 15" id="KW-0723">Serine/threonine-protein kinase</keyword>
<dbReference type="AlphaFoldDB" id="A0A813GKT6"/>
<dbReference type="InterPro" id="IPR017441">
    <property type="entry name" value="Protein_kinase_ATP_BS"/>
</dbReference>
<comment type="similarity">
    <text evidence="1">Belongs to the protein kinase superfamily. CMGC Ser/Thr protein kinase family. CDC2/CDKX subfamily.</text>
</comment>
<dbReference type="EC" id="2.7.11.22" evidence="2"/>
<dbReference type="GO" id="GO:0005524">
    <property type="term" value="F:ATP binding"/>
    <property type="evidence" value="ECO:0007669"/>
    <property type="project" value="UniProtKB-UniRule"/>
</dbReference>
<dbReference type="FunFam" id="1.10.510.10:FF:000611">
    <property type="entry name" value="CMGC family protein kinase"/>
    <property type="match status" value="1"/>
</dbReference>
<proteinExistence type="inferred from homology"/>
<evidence type="ECO:0000256" key="9">
    <source>
        <dbReference type="ARBA" id="ARBA00039612"/>
    </source>
</evidence>
<dbReference type="GO" id="GO:0010468">
    <property type="term" value="P:regulation of gene expression"/>
    <property type="evidence" value="ECO:0007669"/>
    <property type="project" value="TreeGrafter"/>
</dbReference>
<evidence type="ECO:0000256" key="4">
    <source>
        <dbReference type="ARBA" id="ARBA00022679"/>
    </source>
</evidence>
<evidence type="ECO:0000256" key="11">
    <source>
        <dbReference type="ARBA" id="ARBA00042858"/>
    </source>
</evidence>
<evidence type="ECO:0000313" key="18">
    <source>
        <dbReference type="EMBL" id="CAE8627142.1"/>
    </source>
</evidence>
<protein>
    <recommendedName>
        <fullName evidence="9">Cyclin-dependent kinase 2 homolog</fullName>
        <ecNumber evidence="2">2.7.11.22</ecNumber>
    </recommendedName>
    <alternativeName>
        <fullName evidence="10">Cell division control protein 2 homolog</fullName>
    </alternativeName>
    <alternativeName>
        <fullName evidence="11">cdc2-related kinase 2</fullName>
    </alternativeName>
</protein>
<dbReference type="GO" id="GO:0000307">
    <property type="term" value="C:cyclin-dependent protein kinase holoenzyme complex"/>
    <property type="evidence" value="ECO:0007669"/>
    <property type="project" value="TreeGrafter"/>
</dbReference>
<dbReference type="FunFam" id="3.30.200.20:FF:000927">
    <property type="entry name" value="Cyclin-dependent kinase 2"/>
    <property type="match status" value="1"/>
</dbReference>
<dbReference type="OMA" id="FEMSVQT"/>
<dbReference type="InterPro" id="IPR050108">
    <property type="entry name" value="CDK"/>
</dbReference>
<gene>
    <name evidence="18" type="ORF">PGLA1383_LOCUS43973</name>
</gene>
<dbReference type="PROSITE" id="PS00107">
    <property type="entry name" value="PROTEIN_KINASE_ATP"/>
    <property type="match status" value="1"/>
</dbReference>
<dbReference type="GO" id="GO:0000082">
    <property type="term" value="P:G1/S transition of mitotic cell cycle"/>
    <property type="evidence" value="ECO:0007669"/>
    <property type="project" value="TreeGrafter"/>
</dbReference>
<dbReference type="SMART" id="SM00220">
    <property type="entry name" value="S_TKc"/>
    <property type="match status" value="1"/>
</dbReference>
<dbReference type="GO" id="GO:0007165">
    <property type="term" value="P:signal transduction"/>
    <property type="evidence" value="ECO:0007669"/>
    <property type="project" value="TreeGrafter"/>
</dbReference>
<evidence type="ECO:0000313" key="19">
    <source>
        <dbReference type="Proteomes" id="UP000654075"/>
    </source>
</evidence>
<evidence type="ECO:0000256" key="16">
    <source>
        <dbReference type="SAM" id="MobiDB-lite"/>
    </source>
</evidence>
<feature type="binding site" evidence="14">
    <location>
        <position position="59"/>
    </location>
    <ligand>
        <name>ATP</name>
        <dbReference type="ChEBI" id="CHEBI:30616"/>
    </ligand>
</feature>
<dbReference type="InterPro" id="IPR008271">
    <property type="entry name" value="Ser/Thr_kinase_AS"/>
</dbReference>
<name>A0A813GKT6_POLGL</name>
<comment type="subunit">
    <text evidence="8">May form a complex composed of at least the catalytic subunit CRK2 and a cyclin.</text>
</comment>
<comment type="catalytic activity">
    <reaction evidence="12">
        <text>L-threonyl-[protein] + ATP = O-phospho-L-threonyl-[protein] + ADP + H(+)</text>
        <dbReference type="Rhea" id="RHEA:46608"/>
        <dbReference type="Rhea" id="RHEA-COMP:11060"/>
        <dbReference type="Rhea" id="RHEA-COMP:11605"/>
        <dbReference type="ChEBI" id="CHEBI:15378"/>
        <dbReference type="ChEBI" id="CHEBI:30013"/>
        <dbReference type="ChEBI" id="CHEBI:30616"/>
        <dbReference type="ChEBI" id="CHEBI:61977"/>
        <dbReference type="ChEBI" id="CHEBI:456216"/>
        <dbReference type="EC" id="2.7.11.22"/>
    </reaction>
</comment>
<dbReference type="CDD" id="cd07829">
    <property type="entry name" value="STKc_CDK_like"/>
    <property type="match status" value="1"/>
</dbReference>
<dbReference type="Pfam" id="PF00069">
    <property type="entry name" value="Pkinase"/>
    <property type="match status" value="1"/>
</dbReference>
<dbReference type="PROSITE" id="PS00108">
    <property type="entry name" value="PROTEIN_KINASE_ST"/>
    <property type="match status" value="1"/>
</dbReference>
<dbReference type="EMBL" id="CAJNNV010029110">
    <property type="protein sequence ID" value="CAE8627142.1"/>
    <property type="molecule type" value="Genomic_DNA"/>
</dbReference>
<dbReference type="InterPro" id="IPR011009">
    <property type="entry name" value="Kinase-like_dom_sf"/>
</dbReference>
<evidence type="ECO:0000256" key="14">
    <source>
        <dbReference type="PROSITE-ProRule" id="PRU10141"/>
    </source>
</evidence>
<evidence type="ECO:0000256" key="6">
    <source>
        <dbReference type="ARBA" id="ARBA00022777"/>
    </source>
</evidence>
<evidence type="ECO:0000256" key="7">
    <source>
        <dbReference type="ARBA" id="ARBA00022840"/>
    </source>
</evidence>
<evidence type="ECO:0000256" key="15">
    <source>
        <dbReference type="RuleBase" id="RU000304"/>
    </source>
</evidence>
<keyword evidence="4" id="KW-0808">Transferase</keyword>
<dbReference type="Proteomes" id="UP000654075">
    <property type="component" value="Unassembled WGS sequence"/>
</dbReference>
<dbReference type="GO" id="GO:0005634">
    <property type="term" value="C:nucleus"/>
    <property type="evidence" value="ECO:0007669"/>
    <property type="project" value="TreeGrafter"/>
</dbReference>
<evidence type="ECO:0000256" key="10">
    <source>
        <dbReference type="ARBA" id="ARBA00041902"/>
    </source>
</evidence>
<dbReference type="PANTHER" id="PTHR24056:SF254">
    <property type="entry name" value="CYCLIN-DEPENDENT KINASE 2"/>
    <property type="match status" value="1"/>
</dbReference>
<accession>A0A813GKT6</accession>
<evidence type="ECO:0000256" key="2">
    <source>
        <dbReference type="ARBA" id="ARBA00012425"/>
    </source>
</evidence>
<dbReference type="InterPro" id="IPR000719">
    <property type="entry name" value="Prot_kinase_dom"/>
</dbReference>
<keyword evidence="6" id="KW-0418">Kinase</keyword>
<feature type="region of interest" description="Disordered" evidence="16">
    <location>
        <begin position="1"/>
        <end position="21"/>
    </location>
</feature>
<evidence type="ECO:0000256" key="12">
    <source>
        <dbReference type="ARBA" id="ARBA00047811"/>
    </source>
</evidence>
<dbReference type="Gene3D" id="1.10.510.10">
    <property type="entry name" value="Transferase(Phosphotransferase) domain 1"/>
    <property type="match status" value="1"/>
</dbReference>
<sequence>MADEAFPPMRPRVMTDPDDEEESEEVTRLFDIVEKLGEGTYGKVYKAVNRLTREVLALKKIRILYEEEGVPATAIREVSLLKECDHPNVIRLHEVISLPTALYLVFEHLDMDLRVFLKRNGPYTDPMALKNAAWQCISGTEFCHGIRILHRDLKPQNVLVDATGSRLKLADFGLARAFSVPLRAYTREVVTLWYRAPEILLGQRKYATPTDVWSLGCIIAEMSTGQALFPGDSEIDTIFKIFRVLGTPTDEVWPGVSSLRDFTQEFPKWNTSDLADVRASGPALGPDGAELLNDCFRYDPVARPSARQLLQYAFFDDLDD</sequence>
<dbReference type="PROSITE" id="PS50011">
    <property type="entry name" value="PROTEIN_KINASE_DOM"/>
    <property type="match status" value="1"/>
</dbReference>
<dbReference type="GO" id="GO:0005737">
    <property type="term" value="C:cytoplasm"/>
    <property type="evidence" value="ECO:0007669"/>
    <property type="project" value="TreeGrafter"/>
</dbReference>
<evidence type="ECO:0000256" key="8">
    <source>
        <dbReference type="ARBA" id="ARBA00038543"/>
    </source>
</evidence>
<dbReference type="PANTHER" id="PTHR24056">
    <property type="entry name" value="CELL DIVISION PROTEIN KINASE"/>
    <property type="match status" value="1"/>
</dbReference>
<evidence type="ECO:0000256" key="1">
    <source>
        <dbReference type="ARBA" id="ARBA00006485"/>
    </source>
</evidence>
<dbReference type="SUPFAM" id="SSF56112">
    <property type="entry name" value="Protein kinase-like (PK-like)"/>
    <property type="match status" value="1"/>
</dbReference>
<dbReference type="GO" id="GO:0004693">
    <property type="term" value="F:cyclin-dependent protein serine/threonine kinase activity"/>
    <property type="evidence" value="ECO:0007669"/>
    <property type="project" value="UniProtKB-EC"/>
</dbReference>
<comment type="caution">
    <text evidence="18">The sequence shown here is derived from an EMBL/GenBank/DDBJ whole genome shotgun (WGS) entry which is preliminary data.</text>
</comment>
<feature type="domain" description="Protein kinase" evidence="17">
    <location>
        <begin position="30"/>
        <end position="315"/>
    </location>
</feature>
<organism evidence="18 19">
    <name type="scientific">Polarella glacialis</name>
    <name type="common">Dinoflagellate</name>
    <dbReference type="NCBI Taxonomy" id="89957"/>
    <lineage>
        <taxon>Eukaryota</taxon>
        <taxon>Sar</taxon>
        <taxon>Alveolata</taxon>
        <taxon>Dinophyceae</taxon>
        <taxon>Suessiales</taxon>
        <taxon>Suessiaceae</taxon>
        <taxon>Polarella</taxon>
    </lineage>
</organism>